<feature type="region of interest" description="Disordered" evidence="5">
    <location>
        <begin position="225"/>
        <end position="320"/>
    </location>
</feature>
<evidence type="ECO:0000256" key="2">
    <source>
        <dbReference type="ARBA" id="ARBA00022801"/>
    </source>
</evidence>
<feature type="region of interest" description="Disordered" evidence="5">
    <location>
        <begin position="14"/>
        <end position="43"/>
    </location>
</feature>
<dbReference type="InterPro" id="IPR050534">
    <property type="entry name" value="Coronavir_polyprotein_1ab"/>
</dbReference>
<dbReference type="GO" id="GO:0016787">
    <property type="term" value="F:hydrolase activity"/>
    <property type="evidence" value="ECO:0007669"/>
    <property type="project" value="UniProtKB-KW"/>
</dbReference>
<dbReference type="InterPro" id="IPR041679">
    <property type="entry name" value="DNA2/NAM7-like_C"/>
</dbReference>
<dbReference type="AlphaFoldDB" id="A0A914DX24"/>
<dbReference type="PANTHER" id="PTHR43788">
    <property type="entry name" value="DNA2/NAM7 HELICASE FAMILY MEMBER"/>
    <property type="match status" value="1"/>
</dbReference>
<dbReference type="Pfam" id="PF13087">
    <property type="entry name" value="AAA_12"/>
    <property type="match status" value="1"/>
</dbReference>
<protein>
    <submittedName>
        <fullName evidence="8">DNA2/NAM7 helicase-like C-terminal domain-containing protein</fullName>
    </submittedName>
</protein>
<keyword evidence="3" id="KW-0347">Helicase</keyword>
<dbReference type="InterPro" id="IPR027417">
    <property type="entry name" value="P-loop_NTPase"/>
</dbReference>
<dbReference type="Proteomes" id="UP000887540">
    <property type="component" value="Unplaced"/>
</dbReference>
<dbReference type="WBParaSite" id="ACRNAN_scaffold4607.g27065.t1">
    <property type="protein sequence ID" value="ACRNAN_scaffold4607.g27065.t1"/>
    <property type="gene ID" value="ACRNAN_scaffold4607.g27065"/>
</dbReference>
<evidence type="ECO:0000313" key="8">
    <source>
        <dbReference type="WBParaSite" id="ACRNAN_scaffold4607.g27065.t1"/>
    </source>
</evidence>
<evidence type="ECO:0000256" key="5">
    <source>
        <dbReference type="SAM" id="MobiDB-lite"/>
    </source>
</evidence>
<evidence type="ECO:0000256" key="1">
    <source>
        <dbReference type="ARBA" id="ARBA00022741"/>
    </source>
</evidence>
<sequence>MSSINLLKEIAATASSPSGERYTKRGEGYYTDSDGSETETEEMFDKGQQLIGALSKVASKSKESLSEKENLHNRSNSLNLLAKSSSLQSIMTSSSERNALRDRELEELLMEIYINDPHYYSKDKLLQIRARVAILQEESKNRDPIVRCPELSKDYVAPSEPEEPNMQRNFTMQSRRAYDSDSDENDANSGANILDQRKTFYGKNASPEAIPQFKPNPFLMAIKNQASAEPQKSESREFPRRSFPSKFESSRASSRGQFPSTRVSFHSNDSNEETRYGPPPKLLNFADTRFTQNYARNAEASRPRRGRGAALDADNKRPSVKTNEFGSRVFVNSNLVAVASSLPPLKRSLTVQKPAPPKPLADLFIKQSYSSSRGHSRGRGNFRSSLTFRRTPQVQRMHDDTKKLPTSLTQFKQTHMDAIDYLMDYYSSLDFSDMNNAVISCQQINKSFNSELGNVECYNFMVTIRFKDMENVAAETFSVLKLNSVVELKYLKKIGRFRILMKIHPRSQGDSFSITLGQLEPITESLNLPAFDTMIPAGQLKVRRTFDREHELLLNSLLDAKPHALDPKHFYQKKPIDVTNFLKSFWHNESSKQEVLPQEKHVIISSVDRIKQSLNLQKPQVDALQMALMEGLSFVAGTPGTGKTTVTACIAIAGSVLLNGKVLCVAPNESSARVCAEAIQSIFQLYSHHNQGFPKREINVMCLYEYSHISRISNEFANKLYDVVVTTSFYAIQNFIDDFLPTHVVFDDTAEFNIGQVAAVLNKSRRADINGSKSIGSVVLLGDIYGVEPHVDPELASNEELYEAMRTSALTLASRNNSINRIQLPFQVSFRGFPTNYNIDTNILHFNLESPYGDHQRISVVIKDEVLKKTAIWFNVKGREIAHTYTYSNEEEVNAVITLVKSLRDSRNYDAKLPHEICVTTFFDDQKWKIIGKLRDANCLAHVTVKTVDELDGTEFQVVIVSLVRTQEAGILNGSSIILHKKIHCNGLLKVALTRAKSALYIVGNLKAVEKFGGDIGELAKYCKNKELVSDILK</sequence>
<reference evidence="8" key="1">
    <citation type="submission" date="2022-11" db="UniProtKB">
        <authorList>
            <consortium name="WormBaseParasite"/>
        </authorList>
    </citation>
    <scope>IDENTIFICATION</scope>
</reference>
<dbReference type="CDD" id="cd18808">
    <property type="entry name" value="SF1_C_Upf1"/>
    <property type="match status" value="1"/>
</dbReference>
<keyword evidence="7" id="KW-1185">Reference proteome</keyword>
<dbReference type="Gene3D" id="3.40.50.300">
    <property type="entry name" value="P-loop containing nucleotide triphosphate hydrolases"/>
    <property type="match status" value="2"/>
</dbReference>
<proteinExistence type="predicted"/>
<organism evidence="7 8">
    <name type="scientific">Acrobeloides nanus</name>
    <dbReference type="NCBI Taxonomy" id="290746"/>
    <lineage>
        <taxon>Eukaryota</taxon>
        <taxon>Metazoa</taxon>
        <taxon>Ecdysozoa</taxon>
        <taxon>Nematoda</taxon>
        <taxon>Chromadorea</taxon>
        <taxon>Rhabditida</taxon>
        <taxon>Tylenchina</taxon>
        <taxon>Cephalobomorpha</taxon>
        <taxon>Cephaloboidea</taxon>
        <taxon>Cephalobidae</taxon>
        <taxon>Acrobeloides</taxon>
    </lineage>
</organism>
<dbReference type="GO" id="GO:0005524">
    <property type="term" value="F:ATP binding"/>
    <property type="evidence" value="ECO:0007669"/>
    <property type="project" value="UniProtKB-KW"/>
</dbReference>
<evidence type="ECO:0000313" key="7">
    <source>
        <dbReference type="Proteomes" id="UP000887540"/>
    </source>
</evidence>
<dbReference type="PANTHER" id="PTHR43788:SF8">
    <property type="entry name" value="DNA-BINDING PROTEIN SMUBP-2"/>
    <property type="match status" value="1"/>
</dbReference>
<keyword evidence="2" id="KW-0378">Hydrolase</keyword>
<dbReference type="InterPro" id="IPR047187">
    <property type="entry name" value="SF1_C_Upf1"/>
</dbReference>
<evidence type="ECO:0000256" key="3">
    <source>
        <dbReference type="ARBA" id="ARBA00022806"/>
    </source>
</evidence>
<evidence type="ECO:0000259" key="6">
    <source>
        <dbReference type="Pfam" id="PF13087"/>
    </source>
</evidence>
<keyword evidence="1" id="KW-0547">Nucleotide-binding</keyword>
<name>A0A914DX24_9BILA</name>
<dbReference type="GO" id="GO:0043139">
    <property type="term" value="F:5'-3' DNA helicase activity"/>
    <property type="evidence" value="ECO:0007669"/>
    <property type="project" value="TreeGrafter"/>
</dbReference>
<dbReference type="SUPFAM" id="SSF52540">
    <property type="entry name" value="P-loop containing nucleoside triphosphate hydrolases"/>
    <property type="match status" value="1"/>
</dbReference>
<feature type="compositionally biased region" description="Basic and acidic residues" evidence="5">
    <location>
        <begin position="231"/>
        <end position="240"/>
    </location>
</feature>
<keyword evidence="4" id="KW-0067">ATP-binding</keyword>
<dbReference type="Pfam" id="PF13245">
    <property type="entry name" value="AAA_19"/>
    <property type="match status" value="1"/>
</dbReference>
<evidence type="ECO:0000256" key="4">
    <source>
        <dbReference type="ARBA" id="ARBA00022840"/>
    </source>
</evidence>
<accession>A0A914DX24</accession>
<feature type="domain" description="DNA2/NAM7 helicase-like C-terminal" evidence="6">
    <location>
        <begin position="865"/>
        <end position="1006"/>
    </location>
</feature>
<feature type="compositionally biased region" description="Polar residues" evidence="5">
    <location>
        <begin position="250"/>
        <end position="268"/>
    </location>
</feature>